<reference evidence="1" key="1">
    <citation type="submission" date="2018-02" db="EMBL/GenBank/DDBJ databases">
        <authorList>
            <person name="Cohen D.B."/>
            <person name="Kent A.D."/>
        </authorList>
    </citation>
    <scope>NUCLEOTIDE SEQUENCE</scope>
</reference>
<proteinExistence type="predicted"/>
<name>A0A2N9IVR9_FAGSY</name>
<dbReference type="EMBL" id="OIVN01006228">
    <property type="protein sequence ID" value="SPD28374.1"/>
    <property type="molecule type" value="Genomic_DNA"/>
</dbReference>
<organism evidence="1">
    <name type="scientific">Fagus sylvatica</name>
    <name type="common">Beechnut</name>
    <dbReference type="NCBI Taxonomy" id="28930"/>
    <lineage>
        <taxon>Eukaryota</taxon>
        <taxon>Viridiplantae</taxon>
        <taxon>Streptophyta</taxon>
        <taxon>Embryophyta</taxon>
        <taxon>Tracheophyta</taxon>
        <taxon>Spermatophyta</taxon>
        <taxon>Magnoliopsida</taxon>
        <taxon>eudicotyledons</taxon>
        <taxon>Gunneridae</taxon>
        <taxon>Pentapetalae</taxon>
        <taxon>rosids</taxon>
        <taxon>fabids</taxon>
        <taxon>Fagales</taxon>
        <taxon>Fagaceae</taxon>
        <taxon>Fagus</taxon>
    </lineage>
</organism>
<sequence>MTENTKYLGAHFFSIRSRSKDFQYLQEKFGNRLNGWRSKSLFWAGRCTLIKVVAQAIPTYTFSTFDVPTVVCDKLDATTRRFWWSPKKEKGRFLAWKSWDHLCNPKNLGGLGFRKAKKFNEAFLAELSWMVASKRDNPCWRAIRSKYKIIDRWLREEPKKYATHTWRAMGKLKPLIISGVYFLVGDGFSIDVWKEPWVPWLPNFTPDPRNPVA</sequence>
<gene>
    <name evidence="1" type="ORF">FSB_LOCUS56256</name>
</gene>
<dbReference type="AlphaFoldDB" id="A0A2N9IVR9"/>
<evidence type="ECO:0000313" key="1">
    <source>
        <dbReference type="EMBL" id="SPD28374.1"/>
    </source>
</evidence>
<protein>
    <recommendedName>
        <fullName evidence="2">Reverse transcriptase zinc-binding domain-containing protein</fullName>
    </recommendedName>
</protein>
<evidence type="ECO:0008006" key="2">
    <source>
        <dbReference type="Google" id="ProtNLM"/>
    </source>
</evidence>
<dbReference type="PANTHER" id="PTHR33116:SF86">
    <property type="entry name" value="REVERSE TRANSCRIPTASE DOMAIN-CONTAINING PROTEIN"/>
    <property type="match status" value="1"/>
</dbReference>
<dbReference type="PANTHER" id="PTHR33116">
    <property type="entry name" value="REVERSE TRANSCRIPTASE ZINC-BINDING DOMAIN-CONTAINING PROTEIN-RELATED-RELATED"/>
    <property type="match status" value="1"/>
</dbReference>
<accession>A0A2N9IVR9</accession>